<dbReference type="InterPro" id="IPR011333">
    <property type="entry name" value="SKP1/BTB/POZ_sf"/>
</dbReference>
<keyword evidence="4" id="KW-0233">DNA recombination</keyword>
<dbReference type="GO" id="GO:0006260">
    <property type="term" value="P:DNA replication"/>
    <property type="evidence" value="ECO:0007669"/>
    <property type="project" value="InterPro"/>
</dbReference>
<name>A0A2T7PP97_POMCA</name>
<evidence type="ECO:0000256" key="5">
    <source>
        <dbReference type="ARBA" id="ARBA00023204"/>
    </source>
</evidence>
<feature type="region of interest" description="Disordered" evidence="8">
    <location>
        <begin position="997"/>
        <end position="1027"/>
    </location>
</feature>
<feature type="compositionally biased region" description="Basic residues" evidence="8">
    <location>
        <begin position="1113"/>
        <end position="1131"/>
    </location>
</feature>
<dbReference type="PANTHER" id="PTHR21541:SF3">
    <property type="entry name" value="STRUCTURE-SPECIFIC ENDONUCLEASE SUBUNIT SLX4"/>
    <property type="match status" value="1"/>
</dbReference>
<feature type="region of interest" description="Disordered" evidence="8">
    <location>
        <begin position="1087"/>
        <end position="1134"/>
    </location>
</feature>
<dbReference type="Pfam" id="PF00651">
    <property type="entry name" value="BTB"/>
    <property type="match status" value="1"/>
</dbReference>
<reference evidence="10 11" key="1">
    <citation type="submission" date="2018-04" db="EMBL/GenBank/DDBJ databases">
        <title>The genome of golden apple snail Pomacea canaliculata provides insight into stress tolerance and invasive adaptation.</title>
        <authorList>
            <person name="Liu C."/>
            <person name="Liu B."/>
            <person name="Ren Y."/>
            <person name="Zhang Y."/>
            <person name="Wang H."/>
            <person name="Li S."/>
            <person name="Jiang F."/>
            <person name="Yin L."/>
            <person name="Zhang G."/>
            <person name="Qian W."/>
            <person name="Fan W."/>
        </authorList>
    </citation>
    <scope>NUCLEOTIDE SEQUENCE [LARGE SCALE GENOMIC DNA]</scope>
    <source>
        <strain evidence="10">SZHN2017</strain>
        <tissue evidence="10">Muscle</tissue>
    </source>
</reference>
<organism evidence="10 11">
    <name type="scientific">Pomacea canaliculata</name>
    <name type="common">Golden apple snail</name>
    <dbReference type="NCBI Taxonomy" id="400727"/>
    <lineage>
        <taxon>Eukaryota</taxon>
        <taxon>Metazoa</taxon>
        <taxon>Spiralia</taxon>
        <taxon>Lophotrochozoa</taxon>
        <taxon>Mollusca</taxon>
        <taxon>Gastropoda</taxon>
        <taxon>Caenogastropoda</taxon>
        <taxon>Architaenioglossa</taxon>
        <taxon>Ampullarioidea</taxon>
        <taxon>Ampullariidae</taxon>
        <taxon>Pomacea</taxon>
    </lineage>
</organism>
<sequence>MQSASTKPDGLSAHVGNRDLKLAAAPDGQNEALKRKHNILLKSDPEMERAGNLDRAPYDTDVIKLAVSDAVNVSRDRTSETDTIFKFTKNGTSENDTIVEVTNNGTSEHSIIAMASKNNTTSAGAFGLTASGSCEGLQSSCEEVQDCCEENVESCSEGSLSTTQHTCPTCGQLFPRGCFVKHLKVCLQEQFGWKQQVLSDEPCKSRKIHLKKCSAKLEVSTEQLLTLIKKQEEEHEANLAAGILSHVHRPAEKNQMRFLGHGIQKTSAPKRNKDDYLLYTLNSSQAASRIANRVSDLLSQEMEEEERFVMLPAVDKNHLQHLSIKRLVLSQTEESEQKVAVFIVKIYPESLYLRKVLKICPLTQTAFVLADMAAEAENISQNSSCFADEQSLGSEEDEHIAADDLISDFLRLVNQPAYSDAKIIVSSGQELHVHCLILSIRCPQLLQLVQDGSGIANLSAWSSDSVLALLRYLYGGLTNIEDRLLASTLDLAERLDVMGLRDVCQKRLWRSQQMVDICQDLGYPIEHSGRVQRDDNSVQKMKKGKASESILKSPAKHSFEKRKHSPDHWLTDDDEQSVNFSKFSNLSKRQRTSNSGTCHESEAEGRVLKNKVFREERIQPSDFENLNRNVLHTECSTSLKSATGLQHSTQPSTDDASKQDSINLDSDALQYNEGPTLEKSPKSHCVATLFPQKKGRAEKLLEVSDRLASTSCDFSSCRKQSTKPALTSADICSSPQATYYHHSSCLVSPLQAHTISDNFGESRRLNIKNALDTVDVDEKTIESDSDLEIVDGCPGEISSPKFQMSGQPKYDQTEPPLAALEPSPTTYKPSLAAFEPDSYSMPDDGVWEGFDDVEMHSPDLEVIGSVLDSLENKDNAMDCLVRSGPVKMADTLLKSVMSSVKIVDSPVLKHHQNQLSRPDIEYNHYGALLDSSVRERCSSPENVCGLLPDLHTRMGGFMTDADVAAYDNSFLWSEENAPELIISKEILPAFQCSQKTVKSSHGLPPKTPSQRLKKGQHVLVPPSPFTPMPDYDRMTTPQLKAEVQKFGVRPLGKRKMKCLLKDIYEKTHQYETDSELDEADLVADLGTETNKPGTCSQPLHRLSNPDARPLQKASHRKTKSRPLKTKSTGKRRGVDGERHTLAETMETEEVAIVRHRHSSGQTAKSPMKRGVVPVAGERERALSECSRSPDNESQDVNVFEEADDDDDVALSQQVSAADREQMIMNYIRGRSDLYEKVLTYEPLDLVVLKDDLKAASIRCGQQKLMDLLNAKCITFTNKNVGLLAKKHPREVEQEQEAQS</sequence>
<proteinExistence type="inferred from homology"/>
<evidence type="ECO:0000256" key="3">
    <source>
        <dbReference type="ARBA" id="ARBA00022763"/>
    </source>
</evidence>
<dbReference type="PANTHER" id="PTHR21541">
    <property type="entry name" value="BTB POZ DOMAIN CONTAINING 12"/>
    <property type="match status" value="1"/>
</dbReference>
<dbReference type="GO" id="GO:0006281">
    <property type="term" value="P:DNA repair"/>
    <property type="evidence" value="ECO:0007669"/>
    <property type="project" value="UniProtKB-KW"/>
</dbReference>
<evidence type="ECO:0000256" key="1">
    <source>
        <dbReference type="ARBA" id="ARBA00004123"/>
    </source>
</evidence>
<feature type="region of interest" description="Disordered" evidence="8">
    <location>
        <begin position="639"/>
        <end position="660"/>
    </location>
</feature>
<evidence type="ECO:0000256" key="8">
    <source>
        <dbReference type="SAM" id="MobiDB-lite"/>
    </source>
</evidence>
<dbReference type="InterPro" id="IPR018574">
    <property type="entry name" value="Structure-sp_endonuc_su_Slx4"/>
</dbReference>
<keyword evidence="11" id="KW-1185">Reference proteome</keyword>
<comment type="caution">
    <text evidence="10">The sequence shown here is derived from an EMBL/GenBank/DDBJ whole genome shotgun (WGS) entry which is preliminary data.</text>
</comment>
<dbReference type="EMBL" id="PZQS01000003">
    <property type="protein sequence ID" value="PVD35253.1"/>
    <property type="molecule type" value="Genomic_DNA"/>
</dbReference>
<feature type="compositionally biased region" description="Polar residues" evidence="8">
    <location>
        <begin position="1087"/>
        <end position="1097"/>
    </location>
</feature>
<keyword evidence="3" id="KW-0227">DNA damage</keyword>
<feature type="region of interest" description="Disordered" evidence="8">
    <location>
        <begin position="585"/>
        <end position="604"/>
    </location>
</feature>
<dbReference type="STRING" id="400727.A0A2T7PP97"/>
<keyword evidence="5" id="KW-0234">DNA repair</keyword>
<evidence type="ECO:0000259" key="9">
    <source>
        <dbReference type="PROSITE" id="PS50097"/>
    </source>
</evidence>
<feature type="region of interest" description="Disordered" evidence="8">
    <location>
        <begin position="529"/>
        <end position="574"/>
    </location>
</feature>
<protein>
    <recommendedName>
        <fullName evidence="7">Structure-specific endonuclease subunit SLX4</fullName>
    </recommendedName>
</protein>
<feature type="domain" description="BTB" evidence="9">
    <location>
        <begin position="419"/>
        <end position="482"/>
    </location>
</feature>
<comment type="similarity">
    <text evidence="2">Belongs to the SLX4 family.</text>
</comment>
<dbReference type="SMART" id="SM00225">
    <property type="entry name" value="BTB"/>
    <property type="match status" value="1"/>
</dbReference>
<evidence type="ECO:0000256" key="6">
    <source>
        <dbReference type="ARBA" id="ARBA00023242"/>
    </source>
</evidence>
<keyword evidence="6" id="KW-0539">Nucleus</keyword>
<dbReference type="OrthoDB" id="5576441at2759"/>
<dbReference type="Pfam" id="PF09494">
    <property type="entry name" value="Slx4"/>
    <property type="match status" value="1"/>
</dbReference>
<gene>
    <name evidence="10" type="ORF">C0Q70_06534</name>
</gene>
<evidence type="ECO:0000256" key="7">
    <source>
        <dbReference type="ARBA" id="ARBA00029496"/>
    </source>
</evidence>
<dbReference type="SUPFAM" id="SSF54695">
    <property type="entry name" value="POZ domain"/>
    <property type="match status" value="1"/>
</dbReference>
<evidence type="ECO:0000256" key="2">
    <source>
        <dbReference type="ARBA" id="ARBA00006661"/>
    </source>
</evidence>
<comment type="subcellular location">
    <subcellularLocation>
        <location evidence="1">Nucleus</location>
    </subcellularLocation>
</comment>
<dbReference type="Gene3D" id="3.30.710.10">
    <property type="entry name" value="Potassium Channel Kv1.1, Chain A"/>
    <property type="match status" value="1"/>
</dbReference>
<feature type="compositionally biased region" description="Polar residues" evidence="8">
    <location>
        <begin position="585"/>
        <end position="598"/>
    </location>
</feature>
<evidence type="ECO:0000313" key="10">
    <source>
        <dbReference type="EMBL" id="PVD35253.1"/>
    </source>
</evidence>
<evidence type="ECO:0000313" key="11">
    <source>
        <dbReference type="Proteomes" id="UP000245119"/>
    </source>
</evidence>
<dbReference type="PROSITE" id="PS50097">
    <property type="entry name" value="BTB"/>
    <property type="match status" value="1"/>
</dbReference>
<accession>A0A2T7PP97</accession>
<evidence type="ECO:0000256" key="4">
    <source>
        <dbReference type="ARBA" id="ARBA00023172"/>
    </source>
</evidence>
<dbReference type="InterPro" id="IPR000210">
    <property type="entry name" value="BTB/POZ_dom"/>
</dbReference>
<feature type="region of interest" description="Disordered" evidence="8">
    <location>
        <begin position="1"/>
        <end position="29"/>
    </location>
</feature>
<dbReference type="CDD" id="cd22999">
    <property type="entry name" value="SAP_SLX4"/>
    <property type="match status" value="1"/>
</dbReference>
<dbReference type="GO" id="GO:0033557">
    <property type="term" value="C:Slx1-Slx4 complex"/>
    <property type="evidence" value="ECO:0007669"/>
    <property type="project" value="InterPro"/>
</dbReference>
<dbReference type="Proteomes" id="UP000245119">
    <property type="component" value="Linkage Group LG3"/>
</dbReference>
<dbReference type="GO" id="GO:0000712">
    <property type="term" value="P:resolution of meiotic recombination intermediates"/>
    <property type="evidence" value="ECO:0007669"/>
    <property type="project" value="TreeGrafter"/>
</dbReference>